<evidence type="ECO:0000313" key="20">
    <source>
        <dbReference type="EMBL" id="KZV06114.1"/>
    </source>
</evidence>
<dbReference type="PROSITE" id="PS00076">
    <property type="entry name" value="PYRIDINE_REDOX_1"/>
    <property type="match status" value="1"/>
</dbReference>
<keyword evidence="6 16" id="KW-0285">Flavoprotein</keyword>
<comment type="cofactor">
    <cofactor evidence="14 16">
        <name>FAD</name>
        <dbReference type="ChEBI" id="CHEBI:57692"/>
    </cofactor>
    <text evidence="14 16">Binds 1 FAD per subunit.</text>
</comment>
<dbReference type="Pfam" id="PF07992">
    <property type="entry name" value="Pyr_redox_2"/>
    <property type="match status" value="1"/>
</dbReference>
<comment type="similarity">
    <text evidence="2 16">Belongs to the class-I pyridine nucleotide-disulfide oxidoreductase family.</text>
</comment>
<evidence type="ECO:0000256" key="4">
    <source>
        <dbReference type="ARBA" id="ARBA00016961"/>
    </source>
</evidence>
<name>A0A0G9FDH3_LACPN</name>
<evidence type="ECO:0000256" key="9">
    <source>
        <dbReference type="ARBA" id="ARBA00023027"/>
    </source>
</evidence>
<dbReference type="GeneID" id="77215536"/>
<dbReference type="InterPro" id="IPR016156">
    <property type="entry name" value="FAD/NAD-linked_Rdtase_dimer_sf"/>
</dbReference>
<dbReference type="PANTHER" id="PTHR22912">
    <property type="entry name" value="DISULFIDE OXIDOREDUCTASE"/>
    <property type="match status" value="1"/>
</dbReference>
<dbReference type="Gene3D" id="3.30.390.30">
    <property type="match status" value="1"/>
</dbReference>
<dbReference type="GO" id="GO:0004148">
    <property type="term" value="F:dihydrolipoyl dehydrogenase (NADH) activity"/>
    <property type="evidence" value="ECO:0007669"/>
    <property type="project" value="UniProtKB-EC"/>
</dbReference>
<evidence type="ECO:0000256" key="14">
    <source>
        <dbReference type="PIRSR" id="PIRSR000350-3"/>
    </source>
</evidence>
<dbReference type="OMA" id="CAQLGMK"/>
<dbReference type="InterPro" id="IPR036188">
    <property type="entry name" value="FAD/NAD-bd_sf"/>
</dbReference>
<evidence type="ECO:0000313" key="24">
    <source>
        <dbReference type="Proteomes" id="UP000595466"/>
    </source>
</evidence>
<dbReference type="EMBL" id="LUWI01000029">
    <property type="protein sequence ID" value="KZU02512.1"/>
    <property type="molecule type" value="Genomic_DNA"/>
</dbReference>
<keyword evidence="10" id="KW-1015">Disulfide bond</keyword>
<feature type="active site" description="Proton acceptor" evidence="13">
    <location>
        <position position="449"/>
    </location>
</feature>
<feature type="binding site" evidence="14">
    <location>
        <position position="56"/>
    </location>
    <ligand>
        <name>FAD</name>
        <dbReference type="ChEBI" id="CHEBI:57692"/>
    </ligand>
</feature>
<evidence type="ECO:0000256" key="11">
    <source>
        <dbReference type="ARBA" id="ARBA00023284"/>
    </source>
</evidence>
<evidence type="ECO:0000256" key="8">
    <source>
        <dbReference type="ARBA" id="ARBA00023002"/>
    </source>
</evidence>
<reference evidence="21 24" key="2">
    <citation type="submission" date="2020-12" db="EMBL/GenBank/DDBJ databases">
        <title>Whole genome sequencing of Lactobacillus plantarum PC518.</title>
        <authorList>
            <person name="Guo Q."/>
        </authorList>
    </citation>
    <scope>NUCLEOTIDE SEQUENCE [LARGE SCALE GENOMIC DNA]</scope>
    <source>
        <strain evidence="21 24">PC518</strain>
    </source>
</reference>
<dbReference type="RefSeq" id="WP_003640822.1">
    <property type="nucleotide sequence ID" value="NZ_AP018405.1"/>
</dbReference>
<proteinExistence type="inferred from homology"/>
<keyword evidence="19" id="KW-0670">Pyruvate</keyword>
<evidence type="ECO:0000256" key="1">
    <source>
        <dbReference type="ARBA" id="ARBA00004496"/>
    </source>
</evidence>
<feature type="binding site" evidence="14">
    <location>
        <position position="209"/>
    </location>
    <ligand>
        <name>NAD(+)</name>
        <dbReference type="ChEBI" id="CHEBI:57540"/>
    </ligand>
</feature>
<evidence type="ECO:0000313" key="21">
    <source>
        <dbReference type="EMBL" id="QQM62132.1"/>
    </source>
</evidence>
<evidence type="ECO:0000256" key="16">
    <source>
        <dbReference type="RuleBase" id="RU003692"/>
    </source>
</evidence>
<dbReference type="InterPro" id="IPR006258">
    <property type="entry name" value="Lipoamide_DH"/>
</dbReference>
<gene>
    <name evidence="21" type="primary">lpdA</name>
    <name evidence="21" type="ORF">JH395_06260</name>
    <name evidence="20" type="ORF">NAB2_0383</name>
    <name evidence="19" type="ORF">Nizo2260_2153</name>
</gene>
<comment type="subcellular location">
    <subcellularLocation>
        <location evidence="1">Cytoplasm</location>
    </subcellularLocation>
</comment>
<dbReference type="PANTHER" id="PTHR22912:SF160">
    <property type="entry name" value="DIHYDROLIPOYL DEHYDROGENASE"/>
    <property type="match status" value="1"/>
</dbReference>
<dbReference type="AlphaFoldDB" id="A0A0G9FDH3"/>
<evidence type="ECO:0000259" key="18">
    <source>
        <dbReference type="Pfam" id="PF07992"/>
    </source>
</evidence>
<reference evidence="22 23" key="1">
    <citation type="submission" date="2016-03" db="EMBL/GenBank/DDBJ databases">
        <title>Comparative genomics of 54 Lactobacillus plantarum strains reveals genomic uncoupling from niche constraints.</title>
        <authorList>
            <person name="Martino M.E."/>
        </authorList>
    </citation>
    <scope>NUCLEOTIDE SEQUENCE [LARGE SCALE GENOMIC DNA]</scope>
    <source>
        <strain evidence="20 22">NAB2</strain>
        <strain evidence="19 23">Nizo2260</strain>
    </source>
</reference>
<dbReference type="GO" id="GO:0005737">
    <property type="term" value="C:cytoplasm"/>
    <property type="evidence" value="ECO:0007669"/>
    <property type="project" value="UniProtKB-SubCell"/>
</dbReference>
<feature type="domain" description="FAD/NAD(P)-binding" evidence="18">
    <location>
        <begin position="11"/>
        <end position="332"/>
    </location>
</feature>
<dbReference type="NCBIfam" id="TIGR01350">
    <property type="entry name" value="lipoamide_DH"/>
    <property type="match status" value="1"/>
</dbReference>
<evidence type="ECO:0000256" key="2">
    <source>
        <dbReference type="ARBA" id="ARBA00007532"/>
    </source>
</evidence>
<evidence type="ECO:0000256" key="12">
    <source>
        <dbReference type="ARBA" id="ARBA00049187"/>
    </source>
</evidence>
<dbReference type="Proteomes" id="UP000595466">
    <property type="component" value="Chromosome"/>
</dbReference>
<dbReference type="EMBL" id="LUXO01000008">
    <property type="protein sequence ID" value="KZV06114.1"/>
    <property type="molecule type" value="Genomic_DNA"/>
</dbReference>
<feature type="binding site" evidence="14">
    <location>
        <position position="317"/>
    </location>
    <ligand>
        <name>FAD</name>
        <dbReference type="ChEBI" id="CHEBI:57692"/>
    </ligand>
</feature>
<dbReference type="SMR" id="A0A0G9FDH3"/>
<dbReference type="EMBL" id="CP066817">
    <property type="protein sequence ID" value="QQM62132.1"/>
    <property type="molecule type" value="Genomic_DNA"/>
</dbReference>
<evidence type="ECO:0000259" key="17">
    <source>
        <dbReference type="Pfam" id="PF02852"/>
    </source>
</evidence>
<evidence type="ECO:0000256" key="7">
    <source>
        <dbReference type="ARBA" id="ARBA00022827"/>
    </source>
</evidence>
<keyword evidence="5" id="KW-0963">Cytoplasm</keyword>
<evidence type="ECO:0000256" key="6">
    <source>
        <dbReference type="ARBA" id="ARBA00022630"/>
    </source>
</evidence>
<feature type="binding site" evidence="14">
    <location>
        <begin position="150"/>
        <end position="152"/>
    </location>
    <ligand>
        <name>FAD</name>
        <dbReference type="ChEBI" id="CHEBI:57692"/>
    </ligand>
</feature>
<dbReference type="Proteomes" id="UP000076872">
    <property type="component" value="Unassembled WGS sequence"/>
</dbReference>
<dbReference type="SUPFAM" id="SSF55424">
    <property type="entry name" value="FAD/NAD-linked reductases, dimerisation (C-terminal) domain"/>
    <property type="match status" value="1"/>
</dbReference>
<organism evidence="21 24">
    <name type="scientific">Lactiplantibacillus plantarum</name>
    <name type="common">Lactobacillus plantarum</name>
    <dbReference type="NCBI Taxonomy" id="1590"/>
    <lineage>
        <taxon>Bacteria</taxon>
        <taxon>Bacillati</taxon>
        <taxon>Bacillota</taxon>
        <taxon>Bacilli</taxon>
        <taxon>Lactobacillales</taxon>
        <taxon>Lactobacillaceae</taxon>
        <taxon>Lactiplantibacillus</taxon>
    </lineage>
</organism>
<protein>
    <recommendedName>
        <fullName evidence="4 16">Dihydrolipoyl dehydrogenase</fullName>
        <ecNumber evidence="3 16">1.8.1.4</ecNumber>
    </recommendedName>
</protein>
<dbReference type="SUPFAM" id="SSF51905">
    <property type="entry name" value="FAD/NAD(P)-binding domain"/>
    <property type="match status" value="1"/>
</dbReference>
<evidence type="ECO:0000256" key="5">
    <source>
        <dbReference type="ARBA" id="ARBA00022490"/>
    </source>
</evidence>
<feature type="binding site" evidence="14">
    <location>
        <position position="276"/>
    </location>
    <ligand>
        <name>NAD(+)</name>
        <dbReference type="ChEBI" id="CHEBI:57540"/>
    </ligand>
</feature>
<dbReference type="InterPro" id="IPR001100">
    <property type="entry name" value="Pyr_nuc-diS_OxRdtase"/>
</dbReference>
<dbReference type="InterPro" id="IPR023753">
    <property type="entry name" value="FAD/NAD-binding_dom"/>
</dbReference>
<evidence type="ECO:0000256" key="10">
    <source>
        <dbReference type="ARBA" id="ARBA00023157"/>
    </source>
</evidence>
<evidence type="ECO:0000313" key="23">
    <source>
        <dbReference type="Proteomes" id="UP000076989"/>
    </source>
</evidence>
<keyword evidence="11 16" id="KW-0676">Redox-active center</keyword>
<evidence type="ECO:0000313" key="22">
    <source>
        <dbReference type="Proteomes" id="UP000076872"/>
    </source>
</evidence>
<dbReference type="FunFam" id="3.50.50.60:FF:000037">
    <property type="entry name" value="Dihydrolipoyl dehydrogenase"/>
    <property type="match status" value="1"/>
</dbReference>
<evidence type="ECO:0000256" key="13">
    <source>
        <dbReference type="PIRSR" id="PIRSR000350-2"/>
    </source>
</evidence>
<keyword evidence="9 14" id="KW-0520">NAD</keyword>
<dbReference type="Proteomes" id="UP000076989">
    <property type="component" value="Unassembled WGS sequence"/>
</dbReference>
<feature type="disulfide bond" description="Redox-active" evidence="15">
    <location>
        <begin position="47"/>
        <end position="52"/>
    </location>
</feature>
<keyword evidence="14" id="KW-0547">Nucleotide-binding</keyword>
<keyword evidence="8 16" id="KW-0560">Oxidoreductase</keyword>
<dbReference type="PIRSF" id="PIRSF000350">
    <property type="entry name" value="Mercury_reductase_MerA"/>
    <property type="match status" value="1"/>
</dbReference>
<evidence type="ECO:0000256" key="3">
    <source>
        <dbReference type="ARBA" id="ARBA00012608"/>
    </source>
</evidence>
<dbReference type="FunFam" id="3.30.390.30:FF:000001">
    <property type="entry name" value="Dihydrolipoyl dehydrogenase"/>
    <property type="match status" value="1"/>
</dbReference>
<keyword evidence="7 14" id="KW-0274">FAD</keyword>
<dbReference type="InterPro" id="IPR012999">
    <property type="entry name" value="Pyr_OxRdtase_I_AS"/>
</dbReference>
<comment type="catalytic activity">
    <reaction evidence="12 16">
        <text>N(6)-[(R)-dihydrolipoyl]-L-lysyl-[protein] + NAD(+) = N(6)-[(R)-lipoyl]-L-lysyl-[protein] + NADH + H(+)</text>
        <dbReference type="Rhea" id="RHEA:15045"/>
        <dbReference type="Rhea" id="RHEA-COMP:10474"/>
        <dbReference type="Rhea" id="RHEA-COMP:10475"/>
        <dbReference type="ChEBI" id="CHEBI:15378"/>
        <dbReference type="ChEBI" id="CHEBI:57540"/>
        <dbReference type="ChEBI" id="CHEBI:57945"/>
        <dbReference type="ChEBI" id="CHEBI:83099"/>
        <dbReference type="ChEBI" id="CHEBI:83100"/>
        <dbReference type="EC" id="1.8.1.4"/>
    </reaction>
</comment>
<comment type="miscellaneous">
    <text evidence="16">The active site is a redox-active disulfide bond.</text>
</comment>
<dbReference type="EC" id="1.8.1.4" evidence="3 16"/>
<dbReference type="Gene3D" id="3.50.50.60">
    <property type="entry name" value="FAD/NAD(P)-binding domain"/>
    <property type="match status" value="2"/>
</dbReference>
<dbReference type="PRINTS" id="PR00368">
    <property type="entry name" value="FADPNR"/>
</dbReference>
<feature type="binding site" evidence="14">
    <location>
        <begin position="186"/>
        <end position="193"/>
    </location>
    <ligand>
        <name>NAD(+)</name>
        <dbReference type="ChEBI" id="CHEBI:57540"/>
    </ligand>
</feature>
<dbReference type="InterPro" id="IPR004099">
    <property type="entry name" value="Pyr_nucl-diS_OxRdtase_dimer"/>
</dbReference>
<dbReference type="GO" id="GO:0006103">
    <property type="term" value="P:2-oxoglutarate metabolic process"/>
    <property type="evidence" value="ECO:0007669"/>
    <property type="project" value="TreeGrafter"/>
</dbReference>
<accession>A0A0G9FDH3</accession>
<feature type="domain" description="Pyridine nucleotide-disulphide oxidoreductase dimerisation" evidence="17">
    <location>
        <begin position="351"/>
        <end position="460"/>
    </location>
</feature>
<dbReference type="GO" id="GO:0050660">
    <property type="term" value="F:flavin adenine dinucleotide binding"/>
    <property type="evidence" value="ECO:0007669"/>
    <property type="project" value="InterPro"/>
</dbReference>
<evidence type="ECO:0000313" key="19">
    <source>
        <dbReference type="EMBL" id="KZU02512.1"/>
    </source>
</evidence>
<dbReference type="Pfam" id="PF02852">
    <property type="entry name" value="Pyr_redox_dim"/>
    <property type="match status" value="1"/>
</dbReference>
<evidence type="ECO:0000256" key="15">
    <source>
        <dbReference type="PIRSR" id="PIRSR000350-4"/>
    </source>
</evidence>
<dbReference type="PRINTS" id="PR00411">
    <property type="entry name" value="PNDRDTASEI"/>
</dbReference>
<sequence>MVVGDFAEERDTMIIGAGPGGYVAAIRAAELGQKVTVVEKEYIGGVCLNVGCIPSKALISAGHRLQEAKDSKIFGIKNIQDPVLDFKVTQDWKDHQVVDRLTGGVEMLLKKHKVEVVRGEAYMHDNHTLRVMNGDHTGQTYKFKHLIIATGSRPVEIPGFKFSGRVVDSTGGLNLPEVPKELVVIGGGYIGSELAGAYANLGAHVTILEGTPQILPNFEKDMVKLVLNSFKKKGVDVITNAMAKNSEQDDSGVTVTYAVDGKETEIHADYVMVTVGRRPNTDDMGLEYTDVKLTKRGLIEVDEQGRTAAEDIFAIGDIVAGAALAHKAFAEAKVAAGAISGKKTANDYVSIPAVCFTDPELATVGMTKAEAEEAGLQVKTSKFPFAGNGRAISLNAMDGFFRLVSTKDEGTIVGAQIAGPGASDLISELSVAVNGGMNVEDLALTIHPHPTLGEVVQEAADEAMGYPTHI</sequence>
<dbReference type="InterPro" id="IPR050151">
    <property type="entry name" value="Class-I_Pyr_Nuc-Dis_Oxidored"/>
</dbReference>